<name>A0A5M8FMY9_9GAMM</name>
<dbReference type="RefSeq" id="WP_150094805.1">
    <property type="nucleotide sequence ID" value="NZ_JBFUOH010000129.1"/>
</dbReference>
<accession>A0A5M8FMY9</accession>
<comment type="caution">
    <text evidence="2">The sequence shown here is derived from an EMBL/GenBank/DDBJ whole genome shotgun (WGS) entry which is preliminary data.</text>
</comment>
<dbReference type="AlphaFoldDB" id="A0A5M8FMY9"/>
<organism evidence="2 3">
    <name type="scientific">Thiohalocapsa marina</name>
    <dbReference type="NCBI Taxonomy" id="424902"/>
    <lineage>
        <taxon>Bacteria</taxon>
        <taxon>Pseudomonadati</taxon>
        <taxon>Pseudomonadota</taxon>
        <taxon>Gammaproteobacteria</taxon>
        <taxon>Chromatiales</taxon>
        <taxon>Chromatiaceae</taxon>
        <taxon>Thiohalocapsa</taxon>
    </lineage>
</organism>
<feature type="chain" id="PRO_5024304451" evidence="1">
    <location>
        <begin position="22"/>
        <end position="156"/>
    </location>
</feature>
<evidence type="ECO:0000256" key="1">
    <source>
        <dbReference type="SAM" id="SignalP"/>
    </source>
</evidence>
<proteinExistence type="predicted"/>
<evidence type="ECO:0000313" key="3">
    <source>
        <dbReference type="Proteomes" id="UP000322981"/>
    </source>
</evidence>
<keyword evidence="1" id="KW-0732">Signal</keyword>
<dbReference type="Proteomes" id="UP000322981">
    <property type="component" value="Unassembled WGS sequence"/>
</dbReference>
<protein>
    <submittedName>
        <fullName evidence="2">Uncharacterized protein</fullName>
    </submittedName>
</protein>
<dbReference type="EMBL" id="VWXX01000049">
    <property type="protein sequence ID" value="KAA6182302.1"/>
    <property type="molecule type" value="Genomic_DNA"/>
</dbReference>
<gene>
    <name evidence="2" type="ORF">F2Q65_18095</name>
</gene>
<sequence length="156" mass="16262">MKTYQTLTATLALLAATTASAQDALVVSLSSQTLDVPEGGQLVWELKLSEPAPAGGLSVLIELTEDSDPAHGDIDYNVAGGKGLEQVEVLRRADGTIEGLRLSIAAGADAAVMLSNVIEDDLQEGPEPATWTLLDGEGYRADASASTVTYQIFDAE</sequence>
<evidence type="ECO:0000313" key="2">
    <source>
        <dbReference type="EMBL" id="KAA6182302.1"/>
    </source>
</evidence>
<keyword evidence="3" id="KW-1185">Reference proteome</keyword>
<dbReference type="OrthoDB" id="9797882at2"/>
<feature type="signal peptide" evidence="1">
    <location>
        <begin position="1"/>
        <end position="21"/>
    </location>
</feature>
<reference evidence="2 3" key="1">
    <citation type="submission" date="2019-09" db="EMBL/GenBank/DDBJ databases">
        <title>Whole-genome sequence of the purple sulfur bacterium Thiohalocapsa marina DSM 19078.</title>
        <authorList>
            <person name="Kyndt J.A."/>
            <person name="Meyer T.E."/>
        </authorList>
    </citation>
    <scope>NUCLEOTIDE SEQUENCE [LARGE SCALE GENOMIC DNA]</scope>
    <source>
        <strain evidence="2 3">DSM 19078</strain>
    </source>
</reference>